<feature type="compositionally biased region" description="Polar residues" evidence="2">
    <location>
        <begin position="32"/>
        <end position="50"/>
    </location>
</feature>
<feature type="compositionally biased region" description="Polar residues" evidence="2">
    <location>
        <begin position="131"/>
        <end position="140"/>
    </location>
</feature>
<feature type="coiled-coil region" evidence="1">
    <location>
        <begin position="910"/>
        <end position="937"/>
    </location>
</feature>
<dbReference type="InterPro" id="IPR056024">
    <property type="entry name" value="DUF7605"/>
</dbReference>
<sequence length="939" mass="104823">MPEVENAADGGSPKIPTRSSPTPPHTLPSVEFTFSCSPSSAGRLTPTSSVDDTESIDPGLSQRSVTLTTQNLFQNLRLSESAPPANDTGPKVTPTSAHATYRNLFNATPSPATPRTSTQRPRSPTSPLGHVNSNFQNLNIDDSENEESDDNSDSNSLQSSDSESETDEENDQYNIRQEELPKAPIYDLRLQSALRDVCNQLGSLAQLMGQRGDLIRDPESALHELHAQTLAASRFSYPETRTVGFIGDSGMDQKGLARSSGDGAACTTVVTEFRGTDESHPQNYTVEADFMDQTEIRELLEELLACVRKYYTNAFRQVIVAAEQESIKTAAKRAWDTLRSLFPRQPDFDLEFLSTEGEDAVEPILGTLMGWAVAGLAHRPGGRDSLRYTTVARHAGECMEQLDVLTADPRDSEMPALWPFVKLIRVYLRSPVLRTGLVLADLPGFRDLNFARVRATERYLRHSCHEVFVVSTIHRCTTDKSIGDIIGRCARDQPVRMVCTCSENVDAEETARTATQADATRIRQIADRIQDLERRIRRTRTRRKQAPEKKKKGRLLLLSEQKEVAEFELNRFLITRRNTRVTNALIRAWGEKARVFCVSNRLYADHRENDAEQASQYLELSGIKELRRYCQSVPAEAQFRATEAFLQNQVPGLLGSITQWALAGSNAVTVSRAEVLRAVLTAAEATLRQWHSASYSAFCRNYGTHTTQKVGPRCWNIEVLGAGRDQLYSGWETILEWLIENAEWLEEEVSDAFGVVRESIKGHHNMASEALDNLLRNLQTRERCILDAIRSSLGGLIYATEKTKDDTVGGHSSSYIAGIMRPVYNHCREEGGTGSDARRKQAMNRHLSSSRLFMDFAGVIEGDYKALIEETFGALDTKLREEIANVTRDLRAAVTVEGEVPEAGQNRRHTEELKRGLERLKTRLAEAQTTLRELGQQSN</sequence>
<keyword evidence="1" id="KW-0175">Coiled coil</keyword>
<proteinExistence type="predicted"/>
<evidence type="ECO:0000313" key="4">
    <source>
        <dbReference type="EMBL" id="PYH87881.1"/>
    </source>
</evidence>
<accession>A0A319CU11</accession>
<evidence type="ECO:0000256" key="1">
    <source>
        <dbReference type="SAM" id="Coils"/>
    </source>
</evidence>
<evidence type="ECO:0000259" key="3">
    <source>
        <dbReference type="Pfam" id="PF24564"/>
    </source>
</evidence>
<feature type="compositionally biased region" description="Low complexity" evidence="2">
    <location>
        <begin position="108"/>
        <end position="127"/>
    </location>
</feature>
<dbReference type="STRING" id="1448320.A0A319CU11"/>
<dbReference type="EMBL" id="KZ826157">
    <property type="protein sequence ID" value="PYH87881.1"/>
    <property type="molecule type" value="Genomic_DNA"/>
</dbReference>
<gene>
    <name evidence="4" type="ORF">BO71DRAFT_424076</name>
</gene>
<evidence type="ECO:0000256" key="2">
    <source>
        <dbReference type="SAM" id="MobiDB-lite"/>
    </source>
</evidence>
<dbReference type="Proteomes" id="UP000247810">
    <property type="component" value="Unassembled WGS sequence"/>
</dbReference>
<dbReference type="PANTHER" id="PTHR36681:SF3">
    <property type="entry name" value="NUCLEAR GTPASE, GERMINAL CENTER-ASSOCIATED, TANDEM DUPLICATE 3"/>
    <property type="match status" value="1"/>
</dbReference>
<feature type="compositionally biased region" description="Polar residues" evidence="2">
    <location>
        <begin position="93"/>
        <end position="107"/>
    </location>
</feature>
<evidence type="ECO:0000313" key="5">
    <source>
        <dbReference type="Proteomes" id="UP000247810"/>
    </source>
</evidence>
<feature type="domain" description="DUF7605" evidence="3">
    <location>
        <begin position="681"/>
        <end position="853"/>
    </location>
</feature>
<dbReference type="Pfam" id="PF24564">
    <property type="entry name" value="DUF7605"/>
    <property type="match status" value="1"/>
</dbReference>
<feature type="compositionally biased region" description="Acidic residues" evidence="2">
    <location>
        <begin position="162"/>
        <end position="171"/>
    </location>
</feature>
<dbReference type="VEuPathDB" id="FungiDB:BO71DRAFT_424076"/>
<organism evidence="4 5">
    <name type="scientific">Aspergillus ellipticus CBS 707.79</name>
    <dbReference type="NCBI Taxonomy" id="1448320"/>
    <lineage>
        <taxon>Eukaryota</taxon>
        <taxon>Fungi</taxon>
        <taxon>Dikarya</taxon>
        <taxon>Ascomycota</taxon>
        <taxon>Pezizomycotina</taxon>
        <taxon>Eurotiomycetes</taxon>
        <taxon>Eurotiomycetidae</taxon>
        <taxon>Eurotiales</taxon>
        <taxon>Aspergillaceae</taxon>
        <taxon>Aspergillus</taxon>
        <taxon>Aspergillus subgen. Circumdati</taxon>
    </lineage>
</organism>
<dbReference type="AlphaFoldDB" id="A0A319CU11"/>
<name>A0A319CU11_9EURO</name>
<dbReference type="OrthoDB" id="3598281at2759"/>
<keyword evidence="5" id="KW-1185">Reference proteome</keyword>
<reference evidence="4 5" key="1">
    <citation type="submission" date="2018-02" db="EMBL/GenBank/DDBJ databases">
        <title>The genomes of Aspergillus section Nigri reveals drivers in fungal speciation.</title>
        <authorList>
            <consortium name="DOE Joint Genome Institute"/>
            <person name="Vesth T.C."/>
            <person name="Nybo J."/>
            <person name="Theobald S."/>
            <person name="Brandl J."/>
            <person name="Frisvad J.C."/>
            <person name="Nielsen K.F."/>
            <person name="Lyhne E.K."/>
            <person name="Kogle M.E."/>
            <person name="Kuo A."/>
            <person name="Riley R."/>
            <person name="Clum A."/>
            <person name="Nolan M."/>
            <person name="Lipzen A."/>
            <person name="Salamov A."/>
            <person name="Henrissat B."/>
            <person name="Wiebenga A."/>
            <person name="De vries R.P."/>
            <person name="Grigoriev I.V."/>
            <person name="Mortensen U.H."/>
            <person name="Andersen M.R."/>
            <person name="Baker S.E."/>
        </authorList>
    </citation>
    <scope>NUCLEOTIDE SEQUENCE [LARGE SCALE GENOMIC DNA]</scope>
    <source>
        <strain evidence="4 5">CBS 707.79</strain>
    </source>
</reference>
<feature type="coiled-coil region" evidence="1">
    <location>
        <begin position="522"/>
        <end position="549"/>
    </location>
</feature>
<feature type="region of interest" description="Disordered" evidence="2">
    <location>
        <begin position="76"/>
        <end position="179"/>
    </location>
</feature>
<feature type="region of interest" description="Disordered" evidence="2">
    <location>
        <begin position="1"/>
        <end position="64"/>
    </location>
</feature>
<protein>
    <recommendedName>
        <fullName evidence="3">DUF7605 domain-containing protein</fullName>
    </recommendedName>
</protein>
<feature type="compositionally biased region" description="Acidic residues" evidence="2">
    <location>
        <begin position="141"/>
        <end position="152"/>
    </location>
</feature>
<dbReference type="PANTHER" id="PTHR36681">
    <property type="entry name" value="NUCLEAR GTPASE, GERMINAL CENTER-ASSOCIATED, TANDEM DUPLICATE 3"/>
    <property type="match status" value="1"/>
</dbReference>